<dbReference type="Pfam" id="PF13439">
    <property type="entry name" value="Glyco_transf_4"/>
    <property type="match status" value="1"/>
</dbReference>
<sequence>MTFATARRIWAIGMRRCSTTLPSEVRYMGMQAQGGKPSVLVFEASENWGGVESFIANEIYPLLGDYAIDVVVQNRDSNVSKRLERMGIRTVECAGSVFSPSYKKNVLNIFKNNYDIIHFNKNSLLKFPPILWAKRYTQSKVIIHSHNTQPSSSTPVAHVHYLLRPFIVRKADCLLACSQAAGVYMFGDQRQFELIPNGVDVERYAFNAQDRERMRSELGIAPSTHVFTHVGRFSDQKNQRFLIEIFAKYHVHDADSVLLLVGNHSGMLNEMQQLASTLGVGSSVRFLGVRSDIPRLYSASDLAVFPSKHEGLPVTLVEAQANGLPILASQAITKETDIANLIRFESLDQSAEQWAARMQQEIQQPIALEARKGYADTVREAGYDMADGIRRMKAIYNRLAQ</sequence>
<dbReference type="SUPFAM" id="SSF53756">
    <property type="entry name" value="UDP-Glycosyltransferase/glycogen phosphorylase"/>
    <property type="match status" value="1"/>
</dbReference>
<evidence type="ECO:0000256" key="2">
    <source>
        <dbReference type="ARBA" id="ARBA00022679"/>
    </source>
</evidence>
<dbReference type="InterPro" id="IPR001296">
    <property type="entry name" value="Glyco_trans_1"/>
</dbReference>
<dbReference type="GO" id="GO:0016757">
    <property type="term" value="F:glycosyltransferase activity"/>
    <property type="evidence" value="ECO:0007669"/>
    <property type="project" value="UniProtKB-KW"/>
</dbReference>
<dbReference type="Gene3D" id="3.40.50.2000">
    <property type="entry name" value="Glycogen Phosphorylase B"/>
    <property type="match status" value="2"/>
</dbReference>
<dbReference type="AlphaFoldDB" id="A0AB37NYW8"/>
<gene>
    <name evidence="5" type="ORF">D7V89_07470</name>
</gene>
<dbReference type="Proteomes" id="UP000273889">
    <property type="component" value="Unassembled WGS sequence"/>
</dbReference>
<organism evidence="5 6">
    <name type="scientific">Bifidobacterium pseudolongum</name>
    <dbReference type="NCBI Taxonomy" id="1694"/>
    <lineage>
        <taxon>Bacteria</taxon>
        <taxon>Bacillati</taxon>
        <taxon>Actinomycetota</taxon>
        <taxon>Actinomycetes</taxon>
        <taxon>Bifidobacteriales</taxon>
        <taxon>Bifidobacteriaceae</taxon>
        <taxon>Bifidobacterium</taxon>
    </lineage>
</organism>
<evidence type="ECO:0000313" key="6">
    <source>
        <dbReference type="Proteomes" id="UP000273889"/>
    </source>
</evidence>
<dbReference type="PANTHER" id="PTHR45947:SF3">
    <property type="entry name" value="SULFOQUINOVOSYL TRANSFERASE SQD2"/>
    <property type="match status" value="1"/>
</dbReference>
<dbReference type="EMBL" id="RAYV01000011">
    <property type="protein sequence ID" value="RKI87351.1"/>
    <property type="molecule type" value="Genomic_DNA"/>
</dbReference>
<dbReference type="PANTHER" id="PTHR45947">
    <property type="entry name" value="SULFOQUINOVOSYL TRANSFERASE SQD2"/>
    <property type="match status" value="1"/>
</dbReference>
<keyword evidence="1" id="KW-0328">Glycosyltransferase</keyword>
<dbReference type="GO" id="GO:1901137">
    <property type="term" value="P:carbohydrate derivative biosynthetic process"/>
    <property type="evidence" value="ECO:0007669"/>
    <property type="project" value="UniProtKB-ARBA"/>
</dbReference>
<evidence type="ECO:0000259" key="4">
    <source>
        <dbReference type="Pfam" id="PF13439"/>
    </source>
</evidence>
<reference evidence="5 6" key="1">
    <citation type="submission" date="2018-09" db="EMBL/GenBank/DDBJ databases">
        <title>Murine metabolic-syndrome-specific gut microbial biobank.</title>
        <authorList>
            <person name="Liu C."/>
        </authorList>
    </citation>
    <scope>NUCLEOTIDE SEQUENCE [LARGE SCALE GENOMIC DNA]</scope>
    <source>
        <strain evidence="5 6">WYJ21-P61</strain>
    </source>
</reference>
<name>A0AB37NYW8_9BIFI</name>
<evidence type="ECO:0000313" key="5">
    <source>
        <dbReference type="EMBL" id="RKI87351.1"/>
    </source>
</evidence>
<comment type="caution">
    <text evidence="5">The sequence shown here is derived from an EMBL/GenBank/DDBJ whole genome shotgun (WGS) entry which is preliminary data.</text>
</comment>
<dbReference type="Pfam" id="PF00534">
    <property type="entry name" value="Glycos_transf_1"/>
    <property type="match status" value="1"/>
</dbReference>
<keyword evidence="2" id="KW-0808">Transferase</keyword>
<protein>
    <submittedName>
        <fullName evidence="5">Glycosyltransferase family 1 protein</fullName>
    </submittedName>
</protein>
<proteinExistence type="predicted"/>
<dbReference type="InterPro" id="IPR050194">
    <property type="entry name" value="Glycosyltransferase_grp1"/>
</dbReference>
<feature type="domain" description="Glycosyl transferase family 1" evidence="3">
    <location>
        <begin position="210"/>
        <end position="332"/>
    </location>
</feature>
<evidence type="ECO:0000256" key="1">
    <source>
        <dbReference type="ARBA" id="ARBA00022676"/>
    </source>
</evidence>
<feature type="domain" description="Glycosyltransferase subfamily 4-like N-terminal" evidence="4">
    <location>
        <begin position="49"/>
        <end position="203"/>
    </location>
</feature>
<evidence type="ECO:0000259" key="3">
    <source>
        <dbReference type="Pfam" id="PF00534"/>
    </source>
</evidence>
<accession>A0AB37NYW8</accession>
<dbReference type="InterPro" id="IPR028098">
    <property type="entry name" value="Glyco_trans_4-like_N"/>
</dbReference>